<feature type="signal peptide" evidence="1">
    <location>
        <begin position="1"/>
        <end position="22"/>
    </location>
</feature>
<protein>
    <recommendedName>
        <fullName evidence="4">Fibronectin type-III domain-containing protein</fullName>
    </recommendedName>
</protein>
<proteinExistence type="predicted"/>
<gene>
    <name evidence="2" type="ORF">A3F84_15125</name>
</gene>
<reference evidence="2 3" key="1">
    <citation type="journal article" date="2016" name="Nat. Commun.">
        <title>Thousands of microbial genomes shed light on interconnected biogeochemical processes in an aquifer system.</title>
        <authorList>
            <person name="Anantharaman K."/>
            <person name="Brown C.T."/>
            <person name="Hug L.A."/>
            <person name="Sharon I."/>
            <person name="Castelle C.J."/>
            <person name="Probst A.J."/>
            <person name="Thomas B.C."/>
            <person name="Singh A."/>
            <person name="Wilkins M.J."/>
            <person name="Karaoz U."/>
            <person name="Brodie E.L."/>
            <person name="Williams K.H."/>
            <person name="Hubbard S.S."/>
            <person name="Banfield J.F."/>
        </authorList>
    </citation>
    <scope>NUCLEOTIDE SEQUENCE [LARGE SCALE GENOMIC DNA]</scope>
    <source>
        <strain evidence="3">RIFCSPLOWO2_12_FULL_64_10</strain>
    </source>
</reference>
<evidence type="ECO:0000313" key="3">
    <source>
        <dbReference type="Proteomes" id="UP000178606"/>
    </source>
</evidence>
<comment type="caution">
    <text evidence="2">The sequence shown here is derived from an EMBL/GenBank/DDBJ whole genome shotgun (WGS) entry which is preliminary data.</text>
</comment>
<accession>A0A1F6CAI6</accession>
<evidence type="ECO:0008006" key="4">
    <source>
        <dbReference type="Google" id="ProtNLM"/>
    </source>
</evidence>
<sequence length="839" mass="90353">MRKFIGIALIAALIALPAVAGAQIGAPRSSKAVGSSWIGTNLNVNGGASASMFYRDQMPAPDVLRLGQGSTYASYYMQISGGLGLVLGAAEYRYPDAWPLETSFAGKTGPFITGYKGLPSENGPGFILPSNSTKFAAPVKFWKQAANTISVEGKDNTTRIKGTYTPKGPDMEFFAVDGEKVDANIWSDQAITTKTVYPGAGMEVTAWLYGSGTHPYNSHSIVTYDFYHSGRVMLAPGQTGYYTPGEAGKDHWASVIPAEIAAAKPTLKGFIFSNASPPAGIAIAGIAVDTYASRPDVFNEPSLGGNEVMGKRLYIYDDINKMFYQTDGEDPASIRKDVSSNRGDPVFALGPTYSAWNANVLKDEMPGEFLVVGTAAVVYLHVDETPVDLSASPTVDSPTLANAKNLGVNALTDPALIGTEQEQPFQARIGEDTPTYPASDPTVVYNFLTGQGLGARSARIGKPLNWLDRPANAGAFDFKTGKWKAGLDHATLDYKKPNSGQLDKSLGYAISFGPWDVPYGKHVHVAYAFVAGAPDRALNQIMGQFYVKKKWLTRSELDQLNDLLMDWDYLQTYAYWKDTLTKNAGKPFTESDKNAFMNSAIDSLYKQVGIVKKVWADGLAAGRFGPSYPAFVGWPTSVAYKSGPGSATLTWNAAPGAAKYNVYRMVGHAGKQPRQIASGVTGTTFTDTNLDRGVFYYYAVSGVDAQGREGGWMLTQSTNPIIPTRVPSGADWRDKVRIVPNPISRLGGQEKDGGFNYTGGAINQNSVQFVNIPAKATINIFTTTGDLVASVRHTSGTGDEAWYLTTDNNQRPVSGIYLCHIRNDAAPSEVKLLKLVVLR</sequence>
<feature type="chain" id="PRO_5009523315" description="Fibronectin type-III domain-containing protein" evidence="1">
    <location>
        <begin position="23"/>
        <end position="839"/>
    </location>
</feature>
<evidence type="ECO:0000256" key="1">
    <source>
        <dbReference type="SAM" id="SignalP"/>
    </source>
</evidence>
<evidence type="ECO:0000313" key="2">
    <source>
        <dbReference type="EMBL" id="OGG46208.1"/>
    </source>
</evidence>
<dbReference type="InterPro" id="IPR013783">
    <property type="entry name" value="Ig-like_fold"/>
</dbReference>
<dbReference type="Gene3D" id="2.60.40.10">
    <property type="entry name" value="Immunoglobulins"/>
    <property type="match status" value="1"/>
</dbReference>
<dbReference type="AlphaFoldDB" id="A0A1F6CAI6"/>
<name>A0A1F6CAI6_HANXR</name>
<dbReference type="EMBL" id="MFKF01000334">
    <property type="protein sequence ID" value="OGG46208.1"/>
    <property type="molecule type" value="Genomic_DNA"/>
</dbReference>
<dbReference type="Proteomes" id="UP000178606">
    <property type="component" value="Unassembled WGS sequence"/>
</dbReference>
<dbReference type="InterPro" id="IPR036116">
    <property type="entry name" value="FN3_sf"/>
</dbReference>
<keyword evidence="1" id="KW-0732">Signal</keyword>
<organism evidence="2 3">
    <name type="scientific">Handelsmanbacteria sp. (strain RIFCSPLOWO2_12_FULL_64_10)</name>
    <dbReference type="NCBI Taxonomy" id="1817868"/>
    <lineage>
        <taxon>Bacteria</taxon>
        <taxon>Candidatus Handelsmaniibacteriota</taxon>
    </lineage>
</organism>
<dbReference type="SUPFAM" id="SSF49265">
    <property type="entry name" value="Fibronectin type III"/>
    <property type="match status" value="1"/>
</dbReference>